<accession>G8JQF4</accession>
<dbReference type="EMBL" id="CP002498">
    <property type="protein sequence ID" value="AET38517.1"/>
    <property type="molecule type" value="Genomic_DNA"/>
</dbReference>
<comment type="subcellular location">
    <subcellularLocation>
        <location evidence="1 8">Nucleus</location>
    </subcellularLocation>
</comment>
<protein>
    <recommendedName>
        <fullName evidence="3 8">DNA-directed RNA polymerase III subunit RPC3</fullName>
        <shortName evidence="8">RNA polymerase III subunit C3</shortName>
    </recommendedName>
</protein>
<feature type="region of interest" description="Disordered" evidence="9">
    <location>
        <begin position="1"/>
        <end position="26"/>
    </location>
</feature>
<dbReference type="Pfam" id="PF08221">
    <property type="entry name" value="HTH_9"/>
    <property type="match status" value="1"/>
</dbReference>
<dbReference type="InterPro" id="IPR055207">
    <property type="entry name" value="POLR3C_WHD"/>
</dbReference>
<dbReference type="InterPro" id="IPR008806">
    <property type="entry name" value="RNA_pol_III_Rpc82_C"/>
</dbReference>
<evidence type="ECO:0000256" key="4">
    <source>
        <dbReference type="ARBA" id="ARBA00022478"/>
    </source>
</evidence>
<evidence type="ECO:0000313" key="14">
    <source>
        <dbReference type="Proteomes" id="UP000006790"/>
    </source>
</evidence>
<dbReference type="PANTHER" id="PTHR12949">
    <property type="entry name" value="RNA POLYMERASE III DNA DIRECTED -RELATED"/>
    <property type="match status" value="1"/>
</dbReference>
<dbReference type="RefSeq" id="XP_003645334.1">
    <property type="nucleotide sequence ID" value="XM_003645286.1"/>
</dbReference>
<feature type="compositionally biased region" description="Acidic residues" evidence="9">
    <location>
        <begin position="408"/>
        <end position="418"/>
    </location>
</feature>
<evidence type="ECO:0000256" key="6">
    <source>
        <dbReference type="ARBA" id="ARBA00023242"/>
    </source>
</evidence>
<keyword evidence="5 8" id="KW-0804">Transcription</keyword>
<feature type="compositionally biased region" description="Polar residues" evidence="9">
    <location>
        <begin position="15"/>
        <end position="26"/>
    </location>
</feature>
<dbReference type="GO" id="GO:0006386">
    <property type="term" value="P:termination of RNA polymerase III transcription"/>
    <property type="evidence" value="ECO:0007669"/>
    <property type="project" value="EnsemblFungi"/>
</dbReference>
<evidence type="ECO:0000256" key="5">
    <source>
        <dbReference type="ARBA" id="ARBA00023163"/>
    </source>
</evidence>
<evidence type="ECO:0000259" key="11">
    <source>
        <dbReference type="Pfam" id="PF08221"/>
    </source>
</evidence>
<dbReference type="GO" id="GO:0005666">
    <property type="term" value="C:RNA polymerase III complex"/>
    <property type="evidence" value="ECO:0007669"/>
    <property type="project" value="UniProtKB-UniRule"/>
</dbReference>
<organism evidence="13 14">
    <name type="scientific">Eremothecium cymbalariae (strain CBS 270.75 / DBVPG 7215 / KCTC 17166 / NRRL Y-17582)</name>
    <name type="common">Yeast</name>
    <dbReference type="NCBI Taxonomy" id="931890"/>
    <lineage>
        <taxon>Eukaryota</taxon>
        <taxon>Fungi</taxon>
        <taxon>Dikarya</taxon>
        <taxon>Ascomycota</taxon>
        <taxon>Saccharomycotina</taxon>
        <taxon>Saccharomycetes</taxon>
        <taxon>Saccharomycetales</taxon>
        <taxon>Saccharomycetaceae</taxon>
        <taxon>Eremothecium</taxon>
    </lineage>
</organism>
<feature type="domain" description="RNA polymerase III subunit RPC82-related helix-turn-helix" evidence="11">
    <location>
        <begin position="42"/>
        <end position="104"/>
    </location>
</feature>
<sequence length="644" mass="72201">MSGLPVSEAGGGEVATSSGPIGSSDVQVSSTFETRTLNPENFLYTEVARSHLGERAATLTGMLLNKGRMSAQELSHAIPKLSTKSIKTILVSLIQLRCVQYVEETAISGRKTTYYYFCEEGFQLMLYAGDIVETVSSYFAGEHDRDITAQIVQNVLALGSLTTKDYKQSIVFGSTSASEVQGLFLKLVESGFLVPLSSVHYTPIVDLWSLLYKKEYNAIPKTSILSDAKKRADAKVKAKQEFNRLVKTVDLTGVITTDMRTSMRQIKDSVPLTFNLGRYMKYRRSRQLLHLSKSRLGKYPSLVYRTALKLTEQSAPPLIDPLCKTGLLQELDEKESIFEDMVLDEDRLPGVTFSAIDIAKHLPTDVDLRGTLISRQKSKKRANKQAQSQKRIKTENGFVPPSPLPTVLEEEQDDEDALADANDSDMDMDIEDSHSDPKSLSLITGHLKLLSNCSIPFLIESKPGLYFVPYTKIIPMLKNAVYDTIIASTLGPSAHRILRCIRDNSLVSEKVINNAALMKEKDIRSVIATLVKYNAIEIQEVPRTTDRAASRAVFLFKSNEQHAYDFMKQNLAWNIANSIHKTEMLKECNTTLLTKAQRDDVKGREVELLLPSELNQLKMVNERELNGHARRTRLLTLWEVFKLF</sequence>
<proteinExistence type="inferred from homology"/>
<dbReference type="Pfam" id="PF20912">
    <property type="entry name" value="RPC3_helical"/>
    <property type="match status" value="1"/>
</dbReference>
<dbReference type="OrthoDB" id="272392at2759"/>
<dbReference type="Pfam" id="PF22536">
    <property type="entry name" value="WHD_POLR3C"/>
    <property type="match status" value="1"/>
</dbReference>
<evidence type="ECO:0000256" key="3">
    <source>
        <dbReference type="ARBA" id="ARBA00016689"/>
    </source>
</evidence>
<dbReference type="InterPro" id="IPR013197">
    <property type="entry name" value="RNA_pol_III_RPC82-rel_HTH"/>
</dbReference>
<dbReference type="InParanoid" id="G8JQF4"/>
<evidence type="ECO:0000256" key="7">
    <source>
        <dbReference type="ARBA" id="ARBA00025127"/>
    </source>
</evidence>
<dbReference type="GeneID" id="11470850"/>
<dbReference type="GO" id="GO:0003697">
    <property type="term" value="F:single-stranded DNA binding"/>
    <property type="evidence" value="ECO:0007669"/>
    <property type="project" value="UniProtKB-UniRule"/>
</dbReference>
<dbReference type="KEGG" id="erc:Ecym_2821"/>
<feature type="domain" description="RNA polymerase III Rpc82 C -terminal" evidence="10">
    <location>
        <begin position="183"/>
        <end position="477"/>
    </location>
</feature>
<dbReference type="eggNOG" id="KOG2587">
    <property type="taxonomic scope" value="Eukaryota"/>
</dbReference>
<keyword evidence="6 8" id="KW-0539">Nucleus</keyword>
<dbReference type="Proteomes" id="UP000006790">
    <property type="component" value="Chromosome 2"/>
</dbReference>
<evidence type="ECO:0000256" key="2">
    <source>
        <dbReference type="ARBA" id="ARBA00011206"/>
    </source>
</evidence>
<dbReference type="FunCoup" id="G8JQF4">
    <property type="interactions" value="492"/>
</dbReference>
<dbReference type="GO" id="GO:0003899">
    <property type="term" value="F:DNA-directed RNA polymerase activity"/>
    <property type="evidence" value="ECO:0007669"/>
    <property type="project" value="EnsemblFungi"/>
</dbReference>
<dbReference type="FunFam" id="1.10.10.10:FF:000695">
    <property type="entry name" value="DNA-directed RNA polymerase III subunit RPC3"/>
    <property type="match status" value="1"/>
</dbReference>
<dbReference type="InterPro" id="IPR036388">
    <property type="entry name" value="WH-like_DNA-bd_sf"/>
</dbReference>
<dbReference type="OMA" id="KHRFVRH"/>
<name>G8JQF4_ERECY</name>
<dbReference type="Gene3D" id="1.10.10.10">
    <property type="entry name" value="Winged helix-like DNA-binding domain superfamily/Winged helix DNA-binding domain"/>
    <property type="match status" value="2"/>
</dbReference>
<feature type="region of interest" description="Disordered" evidence="9">
    <location>
        <begin position="375"/>
        <end position="418"/>
    </location>
</feature>
<gene>
    <name evidence="13" type="ordered locus">Ecym_2821</name>
</gene>
<dbReference type="Pfam" id="PF05645">
    <property type="entry name" value="RNA_pol_Rpc82"/>
    <property type="match status" value="1"/>
</dbReference>
<keyword evidence="14" id="KW-1185">Reference proteome</keyword>
<evidence type="ECO:0000313" key="13">
    <source>
        <dbReference type="EMBL" id="AET38517.1"/>
    </source>
</evidence>
<evidence type="ECO:0000256" key="1">
    <source>
        <dbReference type="ARBA" id="ARBA00004123"/>
    </source>
</evidence>
<evidence type="ECO:0000259" key="10">
    <source>
        <dbReference type="Pfam" id="PF05645"/>
    </source>
</evidence>
<feature type="domain" description="DNA-directed RNA polymerase III subunit RPC3 winged-helix" evidence="12">
    <location>
        <begin position="484"/>
        <end position="557"/>
    </location>
</feature>
<evidence type="ECO:0000256" key="9">
    <source>
        <dbReference type="SAM" id="MobiDB-lite"/>
    </source>
</evidence>
<keyword evidence="4 8" id="KW-0240">DNA-directed RNA polymerase</keyword>
<reference evidence="14" key="1">
    <citation type="journal article" date="2012" name="G3 (Bethesda)">
        <title>Pichia sorbitophila, an interspecies yeast hybrid reveals early steps of genome resolution following polyploidization.</title>
        <authorList>
            <person name="Leh Louis V."/>
            <person name="Despons L."/>
            <person name="Friedrich A."/>
            <person name="Martin T."/>
            <person name="Durrens P."/>
            <person name="Casaregola S."/>
            <person name="Neuveglise C."/>
            <person name="Fairhead C."/>
            <person name="Marck C."/>
            <person name="Cruz J.A."/>
            <person name="Straub M.L."/>
            <person name="Kugler V."/>
            <person name="Sacerdot C."/>
            <person name="Uzunov Z."/>
            <person name="Thierry A."/>
            <person name="Weiss S."/>
            <person name="Bleykasten C."/>
            <person name="De Montigny J."/>
            <person name="Jacques N."/>
            <person name="Jung P."/>
            <person name="Lemaire M."/>
            <person name="Mallet S."/>
            <person name="Morel G."/>
            <person name="Richard G.F."/>
            <person name="Sarkar A."/>
            <person name="Savel G."/>
            <person name="Schacherer J."/>
            <person name="Seret M.L."/>
            <person name="Talla E."/>
            <person name="Samson G."/>
            <person name="Jubin C."/>
            <person name="Poulain J."/>
            <person name="Vacherie B."/>
            <person name="Barbe V."/>
            <person name="Pelletier E."/>
            <person name="Sherman D.J."/>
            <person name="Westhof E."/>
            <person name="Weissenbach J."/>
            <person name="Baret P.V."/>
            <person name="Wincker P."/>
            <person name="Gaillardin C."/>
            <person name="Dujon B."/>
            <person name="Souciet J.L."/>
        </authorList>
    </citation>
    <scope>NUCLEOTIDE SEQUENCE [LARGE SCALE GENOMIC DNA]</scope>
    <source>
        <strain evidence="14">CBS 270.75 / DBVPG 7215 / KCTC 17166 / NRRL Y-17582</strain>
    </source>
</reference>
<dbReference type="AlphaFoldDB" id="G8JQF4"/>
<comment type="function">
    <text evidence="7 8">DNA-dependent RNA polymerase catalyzes the transcription of DNA into RNA using the four ribonucleoside triphosphates as substrates. Specific core component of RNA polymerase III which synthesizes small RNAs, such as 5S rRNA and tRNAs.</text>
</comment>
<dbReference type="STRING" id="931890.G8JQF4"/>
<dbReference type="PANTHER" id="PTHR12949:SF0">
    <property type="entry name" value="DNA-DIRECTED RNA POLYMERASE III SUBUNIT RPC3"/>
    <property type="match status" value="1"/>
</dbReference>
<dbReference type="GO" id="GO:0006384">
    <property type="term" value="P:transcription initiation at RNA polymerase III promoter"/>
    <property type="evidence" value="ECO:0007669"/>
    <property type="project" value="EnsemblFungi"/>
</dbReference>
<dbReference type="GO" id="GO:0042797">
    <property type="term" value="P:tRNA transcription by RNA polymerase III"/>
    <property type="evidence" value="ECO:0007669"/>
    <property type="project" value="EnsemblFungi"/>
</dbReference>
<dbReference type="HOGENOM" id="CLU_010734_0_0_1"/>
<comment type="subunit">
    <text evidence="2 8">Component of the RNA polymerase III (Pol III) complex consisting of 17 subunits.</text>
</comment>
<evidence type="ECO:0000259" key="12">
    <source>
        <dbReference type="Pfam" id="PF22536"/>
    </source>
</evidence>
<dbReference type="InterPro" id="IPR039748">
    <property type="entry name" value="RPC3"/>
</dbReference>
<comment type="similarity">
    <text evidence="8">Belongs to the RNA polymerase beta chain family.</text>
</comment>
<evidence type="ECO:0000256" key="8">
    <source>
        <dbReference type="RuleBase" id="RU367076"/>
    </source>
</evidence>